<keyword evidence="7" id="KW-1185">Reference proteome</keyword>
<dbReference type="Proteomes" id="UP000010556">
    <property type="component" value="Unassembled WGS sequence"/>
</dbReference>
<evidence type="ECO:0000313" key="7">
    <source>
        <dbReference type="Proteomes" id="UP000010556"/>
    </source>
</evidence>
<dbReference type="SUPFAM" id="SSF52540">
    <property type="entry name" value="P-loop containing nucleoside triphosphate hydrolases"/>
    <property type="match status" value="1"/>
</dbReference>
<feature type="domain" description="AIG1-type G" evidence="5">
    <location>
        <begin position="22"/>
        <end position="224"/>
    </location>
</feature>
<dbReference type="PANTHER" id="PTHR10903:SF182">
    <property type="entry name" value="GTPASE IMAP FAMILY MEMBER 4"/>
    <property type="match status" value="1"/>
</dbReference>
<evidence type="ECO:0000256" key="2">
    <source>
        <dbReference type="ARBA" id="ARBA00022741"/>
    </source>
</evidence>
<dbReference type="EMBL" id="KB111022">
    <property type="protein sequence ID" value="ELK26500.1"/>
    <property type="molecule type" value="Genomic_DNA"/>
</dbReference>
<dbReference type="GO" id="GO:0005829">
    <property type="term" value="C:cytosol"/>
    <property type="evidence" value="ECO:0007669"/>
    <property type="project" value="TreeGrafter"/>
</dbReference>
<keyword evidence="4" id="KW-0175">Coiled coil</keyword>
<dbReference type="PROSITE" id="PS51720">
    <property type="entry name" value="G_AIG1"/>
    <property type="match status" value="1"/>
</dbReference>
<organism evidence="6 7">
    <name type="scientific">Myotis davidii</name>
    <name type="common">David's myotis</name>
    <dbReference type="NCBI Taxonomy" id="225400"/>
    <lineage>
        <taxon>Eukaryota</taxon>
        <taxon>Metazoa</taxon>
        <taxon>Chordata</taxon>
        <taxon>Craniata</taxon>
        <taxon>Vertebrata</taxon>
        <taxon>Euteleostomi</taxon>
        <taxon>Mammalia</taxon>
        <taxon>Eutheria</taxon>
        <taxon>Laurasiatheria</taxon>
        <taxon>Chiroptera</taxon>
        <taxon>Yangochiroptera</taxon>
        <taxon>Vespertilionidae</taxon>
        <taxon>Myotis</taxon>
    </lineage>
</organism>
<comment type="similarity">
    <text evidence="1">Belongs to the TRAFAC class TrmE-Era-EngA-EngB-Septin-like GTPase superfamily. AIG1/Toc34/Toc159-like paraseptin GTPase family. IAN subfamily.</text>
</comment>
<evidence type="ECO:0000256" key="1">
    <source>
        <dbReference type="ARBA" id="ARBA00008535"/>
    </source>
</evidence>
<dbReference type="Gene3D" id="3.40.50.300">
    <property type="entry name" value="P-loop containing nucleotide triphosphate hydrolases"/>
    <property type="match status" value="1"/>
</dbReference>
<protein>
    <submittedName>
        <fullName evidence="6">GTPase IMAP family member 4</fullName>
    </submittedName>
</protein>
<dbReference type="AlphaFoldDB" id="L5LKE4"/>
<reference evidence="7" key="1">
    <citation type="journal article" date="2013" name="Science">
        <title>Comparative analysis of bat genomes provides insight into the evolution of flight and immunity.</title>
        <authorList>
            <person name="Zhang G."/>
            <person name="Cowled C."/>
            <person name="Shi Z."/>
            <person name="Huang Z."/>
            <person name="Bishop-Lilly K.A."/>
            <person name="Fang X."/>
            <person name="Wynne J.W."/>
            <person name="Xiong Z."/>
            <person name="Baker M.L."/>
            <person name="Zhao W."/>
            <person name="Tachedjian M."/>
            <person name="Zhu Y."/>
            <person name="Zhou P."/>
            <person name="Jiang X."/>
            <person name="Ng J."/>
            <person name="Yang L."/>
            <person name="Wu L."/>
            <person name="Xiao J."/>
            <person name="Feng Y."/>
            <person name="Chen Y."/>
            <person name="Sun X."/>
            <person name="Zhang Y."/>
            <person name="Marsh G.A."/>
            <person name="Crameri G."/>
            <person name="Broder C.C."/>
            <person name="Frey K.G."/>
            <person name="Wang L.F."/>
            <person name="Wang J."/>
        </authorList>
    </citation>
    <scope>NUCLEOTIDE SEQUENCE [LARGE SCALE GENOMIC DNA]</scope>
</reference>
<evidence type="ECO:0000256" key="4">
    <source>
        <dbReference type="SAM" id="Coils"/>
    </source>
</evidence>
<name>L5LKE4_MYODS</name>
<dbReference type="eggNOG" id="ENOG502R7PE">
    <property type="taxonomic scope" value="Eukaryota"/>
</dbReference>
<dbReference type="FunFam" id="3.40.50.300:FF:000366">
    <property type="entry name" value="GTPase, IMAP family member 2"/>
    <property type="match status" value="1"/>
</dbReference>
<evidence type="ECO:0000259" key="5">
    <source>
        <dbReference type="PROSITE" id="PS51720"/>
    </source>
</evidence>
<evidence type="ECO:0000313" key="6">
    <source>
        <dbReference type="EMBL" id="ELK26500.1"/>
    </source>
</evidence>
<dbReference type="PANTHER" id="PTHR10903">
    <property type="entry name" value="GTPASE, IMAP FAMILY MEMBER-RELATED"/>
    <property type="match status" value="1"/>
</dbReference>
<evidence type="ECO:0000256" key="3">
    <source>
        <dbReference type="ARBA" id="ARBA00023134"/>
    </source>
</evidence>
<dbReference type="CDD" id="cd01852">
    <property type="entry name" value="AIG1"/>
    <property type="match status" value="1"/>
</dbReference>
<accession>L5LKE4</accession>
<feature type="coiled-coil region" evidence="4">
    <location>
        <begin position="220"/>
        <end position="281"/>
    </location>
</feature>
<dbReference type="InterPro" id="IPR006703">
    <property type="entry name" value="G_AIG1"/>
</dbReference>
<dbReference type="GO" id="GO:0005525">
    <property type="term" value="F:GTP binding"/>
    <property type="evidence" value="ECO:0007669"/>
    <property type="project" value="UniProtKB-KW"/>
</dbReference>
<keyword evidence="2" id="KW-0547">Nucleotide-binding</keyword>
<dbReference type="InterPro" id="IPR027417">
    <property type="entry name" value="P-loop_NTPase"/>
</dbReference>
<dbReference type="Pfam" id="PF04548">
    <property type="entry name" value="AIG1"/>
    <property type="match status" value="1"/>
</dbReference>
<keyword evidence="3" id="KW-0342">GTP-binding</keyword>
<gene>
    <name evidence="6" type="ORF">MDA_GLEAN10000493</name>
</gene>
<dbReference type="InterPro" id="IPR045058">
    <property type="entry name" value="GIMA/IAN/Toc"/>
</dbReference>
<sequence>MLEVNPNAVVLFPDVPGLGNQDSELRLVLVGKTGAGKSATGNSILGKKAFNSSIAAKSITKACQKERSMWNGKEIVVVDTPGIFDTEVPDADTQREIANCILLTSPGPHAVLLVVPLGRYTKEEKKAVEKLLSMFGPKARRYMILLFTRKDDLDGMEFHDYLKEAPQGIQDLIEQFTDRHCEFNNKATGAEQEAQRAQLLELVQRMVMENQGGCYTNTMYQRAEAEIQKQIQVIQEQLRKELEREKRQLVKEHEEKIRKLEDKLEQEKSKAEMKRELAERESHYVFRQENARSEVESQKGMLDIILEALKVAHCLFSFLFKEGKA</sequence>
<proteinExistence type="inferred from homology"/>